<proteinExistence type="predicted"/>
<reference evidence="2" key="2">
    <citation type="submission" date="2020-09" db="EMBL/GenBank/DDBJ databases">
        <authorList>
            <person name="Sun Q."/>
            <person name="Zhou Y."/>
        </authorList>
    </citation>
    <scope>NUCLEOTIDE SEQUENCE</scope>
    <source>
        <strain evidence="2">CGMCC 1.15958</strain>
    </source>
</reference>
<dbReference type="Gene3D" id="3.20.20.190">
    <property type="entry name" value="Phosphatidylinositol (PI) phosphodiesterase"/>
    <property type="match status" value="1"/>
</dbReference>
<dbReference type="GO" id="GO:0008081">
    <property type="term" value="F:phosphoric diester hydrolase activity"/>
    <property type="evidence" value="ECO:0007669"/>
    <property type="project" value="InterPro"/>
</dbReference>
<keyword evidence="3" id="KW-1185">Reference proteome</keyword>
<comment type="caution">
    <text evidence="2">The sequence shown here is derived from an EMBL/GenBank/DDBJ whole genome shotgun (WGS) entry which is preliminary data.</text>
</comment>
<reference evidence="2" key="1">
    <citation type="journal article" date="2014" name="Int. J. Syst. Evol. Microbiol.">
        <title>Complete genome sequence of Corynebacterium casei LMG S-19264T (=DSM 44701T), isolated from a smear-ripened cheese.</title>
        <authorList>
            <consortium name="US DOE Joint Genome Institute (JGI-PGF)"/>
            <person name="Walter F."/>
            <person name="Albersmeier A."/>
            <person name="Kalinowski J."/>
            <person name="Ruckert C."/>
        </authorList>
    </citation>
    <scope>NUCLEOTIDE SEQUENCE</scope>
    <source>
        <strain evidence="2">CGMCC 1.15958</strain>
    </source>
</reference>
<dbReference type="PANTHER" id="PTHR46211:SF1">
    <property type="entry name" value="GLYCEROPHOSPHODIESTER PHOSPHODIESTERASE, CYTOPLASMIC"/>
    <property type="match status" value="1"/>
</dbReference>
<dbReference type="EMBL" id="BMKK01000001">
    <property type="protein sequence ID" value="GGD46004.1"/>
    <property type="molecule type" value="Genomic_DNA"/>
</dbReference>
<dbReference type="InterPro" id="IPR017946">
    <property type="entry name" value="PLC-like_Pdiesterase_TIM-brl"/>
</dbReference>
<dbReference type="GO" id="GO:0006629">
    <property type="term" value="P:lipid metabolic process"/>
    <property type="evidence" value="ECO:0007669"/>
    <property type="project" value="InterPro"/>
</dbReference>
<dbReference type="SUPFAM" id="SSF51695">
    <property type="entry name" value="PLC-like phosphodiesterases"/>
    <property type="match status" value="1"/>
</dbReference>
<name>A0A917DKZ1_9BACT</name>
<feature type="domain" description="GP-PDE" evidence="1">
    <location>
        <begin position="32"/>
        <end position="261"/>
    </location>
</feature>
<accession>A0A917DKZ1</accession>
<dbReference type="PROSITE" id="PS51704">
    <property type="entry name" value="GP_PDE"/>
    <property type="match status" value="1"/>
</dbReference>
<dbReference type="Proteomes" id="UP000609064">
    <property type="component" value="Unassembled WGS sequence"/>
</dbReference>
<evidence type="ECO:0000313" key="3">
    <source>
        <dbReference type="Proteomes" id="UP000609064"/>
    </source>
</evidence>
<dbReference type="Pfam" id="PF03009">
    <property type="entry name" value="GDPD"/>
    <property type="match status" value="1"/>
</dbReference>
<evidence type="ECO:0000313" key="2">
    <source>
        <dbReference type="EMBL" id="GGD46004.1"/>
    </source>
</evidence>
<evidence type="ECO:0000259" key="1">
    <source>
        <dbReference type="PROSITE" id="PS51704"/>
    </source>
</evidence>
<organism evidence="2 3">
    <name type="scientific">Emticicia aquatilis</name>
    <dbReference type="NCBI Taxonomy" id="1537369"/>
    <lineage>
        <taxon>Bacteria</taxon>
        <taxon>Pseudomonadati</taxon>
        <taxon>Bacteroidota</taxon>
        <taxon>Cytophagia</taxon>
        <taxon>Cytophagales</taxon>
        <taxon>Leadbetterellaceae</taxon>
        <taxon>Emticicia</taxon>
    </lineage>
</organism>
<dbReference type="PANTHER" id="PTHR46211">
    <property type="entry name" value="GLYCEROPHOSPHORYL DIESTER PHOSPHODIESTERASE"/>
    <property type="match status" value="1"/>
</dbReference>
<protein>
    <submittedName>
        <fullName evidence="2">Glycerophosphoryl diester phosphodiesterase</fullName>
    </submittedName>
</protein>
<sequence length="265" mass="29791">MKKSVLLLSSIIALNACTVSKPKATKIKFADNPVVAHRGAWKAQNLPENSIASLKEAIRLGCTGSEFDVRMTLDDSLIINHDPHYTKLEIEKTTYAELAKTPLSNGEKLPTLREYILAGKENNITTRLVCEIKPSASKERGKLIADKVLKLVKDLKAEAITVYISFDYDILKRIEEIQPDASTQHLNGDKSPDQILADKIDGIDYHFSVFKKNPDWAAAALKNKLILNAWTVNDEAEMKNLLNQKFEFITTNEPELLFKILKELK</sequence>
<dbReference type="InterPro" id="IPR030395">
    <property type="entry name" value="GP_PDE_dom"/>
</dbReference>
<dbReference type="RefSeq" id="WP_188764676.1">
    <property type="nucleotide sequence ID" value="NZ_BMKK01000001.1"/>
</dbReference>
<gene>
    <name evidence="2" type="ORF">GCM10011514_07500</name>
</gene>
<dbReference type="AlphaFoldDB" id="A0A917DKZ1"/>